<dbReference type="AlphaFoldDB" id="A0A1G4JDQ4"/>
<dbReference type="SUPFAM" id="SSF56815">
    <property type="entry name" value="Sec1/munc18-like (SM) proteins"/>
    <property type="match status" value="1"/>
</dbReference>
<dbReference type="Pfam" id="PF00995">
    <property type="entry name" value="Sec1"/>
    <property type="match status" value="1"/>
</dbReference>
<dbReference type="STRING" id="1230905.A0A1G4JDQ4"/>
<name>A0A1G4JDQ4_9SACH</name>
<dbReference type="Proteomes" id="UP000191024">
    <property type="component" value="Chromosome D"/>
</dbReference>
<dbReference type="InterPro" id="IPR043154">
    <property type="entry name" value="Sec-1-like_dom1"/>
</dbReference>
<gene>
    <name evidence="2" type="ORF">LAMI_0D09824G</name>
</gene>
<dbReference type="PIRSF" id="PIRSF005715">
    <property type="entry name" value="VPS45_Sec1"/>
    <property type="match status" value="1"/>
</dbReference>
<evidence type="ECO:0000313" key="3">
    <source>
        <dbReference type="Proteomes" id="UP000191024"/>
    </source>
</evidence>
<dbReference type="GO" id="GO:0016192">
    <property type="term" value="P:vesicle-mediated transport"/>
    <property type="evidence" value="ECO:0007669"/>
    <property type="project" value="InterPro"/>
</dbReference>
<dbReference type="InterPro" id="IPR001619">
    <property type="entry name" value="Sec1-like"/>
</dbReference>
<dbReference type="InterPro" id="IPR027482">
    <property type="entry name" value="Sec1-like_dom2"/>
</dbReference>
<dbReference type="OrthoDB" id="10266265at2759"/>
<dbReference type="InterPro" id="IPR043127">
    <property type="entry name" value="Sec-1-like_dom3a"/>
</dbReference>
<accession>A0A1G4JDQ4</accession>
<keyword evidence="3" id="KW-1185">Reference proteome</keyword>
<dbReference type="EMBL" id="LT598463">
    <property type="protein sequence ID" value="SCU88366.1"/>
    <property type="molecule type" value="Genomic_DNA"/>
</dbReference>
<evidence type="ECO:0000313" key="2">
    <source>
        <dbReference type="EMBL" id="SCU88366.1"/>
    </source>
</evidence>
<evidence type="ECO:0000256" key="1">
    <source>
        <dbReference type="ARBA" id="ARBA00009884"/>
    </source>
</evidence>
<organism evidence="2 3">
    <name type="scientific">Lachancea mirantina</name>
    <dbReference type="NCBI Taxonomy" id="1230905"/>
    <lineage>
        <taxon>Eukaryota</taxon>
        <taxon>Fungi</taxon>
        <taxon>Dikarya</taxon>
        <taxon>Ascomycota</taxon>
        <taxon>Saccharomycotina</taxon>
        <taxon>Saccharomycetes</taxon>
        <taxon>Saccharomycetales</taxon>
        <taxon>Saccharomycetaceae</taxon>
        <taxon>Lachancea</taxon>
    </lineage>
</organism>
<protein>
    <submittedName>
        <fullName evidence="2">LAMI_0D09824g1_1</fullName>
    </submittedName>
</protein>
<comment type="similarity">
    <text evidence="1">Belongs to the STXBP/unc-18/SEC1 family.</text>
</comment>
<dbReference type="InterPro" id="IPR036045">
    <property type="entry name" value="Sec1-like_sf"/>
</dbReference>
<dbReference type="Gene3D" id="1.25.40.60">
    <property type="match status" value="1"/>
</dbReference>
<proteinExistence type="inferred from homology"/>
<reference evidence="2 3" key="1">
    <citation type="submission" date="2016-03" db="EMBL/GenBank/DDBJ databases">
        <authorList>
            <person name="Devillers H."/>
        </authorList>
    </citation>
    <scope>NUCLEOTIDE SEQUENCE [LARGE SCALE GENOMIC DNA]</scope>
    <source>
        <strain evidence="2">CBS 11717</strain>
    </source>
</reference>
<sequence>MNLLEVADFYIGRILSSQAKSGTSVVQQSRVKAMLLDKWTVGTISMCTTQTELLEHEIYLVETIENQARDTMRHLRCLVYVKPTDETIGFLVDELRNPRYGEYYIFFNNTISKSQLERLAEADDLEVVSKVEEVFQDYEIINSDLFTMGSVPNSPLFRNRMMWDSSGLEEVTSSLISVLLSLKVRPQVRYDVGSKLGMKLAQNVVEQVKKNDKKLFDFPVQDSTPMLLILDRASDVVTPLLQPWTYQSLIYEYIGIKRNIVDLSDVPGLDESLKQVVLSPKQDGFFRDTMFLNFGDLGDRIKHYVSNYKDKTKASNQINTLEDIRQFVEKFPEFKKLSGNVSKHMAIVGELDRQLQLRHIWDISEIEQNISVHVDDSEDFQDLLNLVGNSEIEPFYKMKLACIFAARTNNPGRKSELEQLLSKTIPLEEVNFYHRFNSLFVSRKSNSAVRKDKDDILSELTKKFNHKAHQKSENVFMQHMPELSHVLDDLLKNKLSDEKYPNLGDQPRGPPQDVIIFFVGGVTFEEARVVHQFNESLKKGNARLRIILGGTSVLNTKEFISYCNDLANDGAALNLL</sequence>
<dbReference type="Gene3D" id="3.40.50.2060">
    <property type="match status" value="1"/>
</dbReference>
<dbReference type="Gene3D" id="3.90.830.10">
    <property type="entry name" value="Syntaxin Binding Protein 1, Chain A, domain 2"/>
    <property type="match status" value="1"/>
</dbReference>
<dbReference type="Gene3D" id="3.40.50.1910">
    <property type="match status" value="1"/>
</dbReference>
<dbReference type="PANTHER" id="PTHR11679">
    <property type="entry name" value="VESICLE PROTEIN SORTING-ASSOCIATED"/>
    <property type="match status" value="1"/>
</dbReference>